<dbReference type="PANTHER" id="PTHR37804:SF1">
    <property type="entry name" value="CDAA REGULATORY PROTEIN CDAR"/>
    <property type="match status" value="1"/>
</dbReference>
<dbReference type="Proteomes" id="UP000178622">
    <property type="component" value="Unassembled WGS sequence"/>
</dbReference>
<organism evidence="1 2">
    <name type="scientific">Floricoccus tropicus</name>
    <dbReference type="NCBI Taxonomy" id="1859473"/>
    <lineage>
        <taxon>Bacteria</taxon>
        <taxon>Bacillati</taxon>
        <taxon>Bacillota</taxon>
        <taxon>Bacilli</taxon>
        <taxon>Lactobacillales</taxon>
        <taxon>Streptococcaceae</taxon>
        <taxon>Floricoccus</taxon>
    </lineage>
</organism>
<proteinExistence type="predicted"/>
<dbReference type="AlphaFoldDB" id="A0A1E8GQI8"/>
<dbReference type="InterPro" id="IPR012505">
    <property type="entry name" value="YbbR"/>
</dbReference>
<dbReference type="InterPro" id="IPR053154">
    <property type="entry name" value="c-di-AMP_regulator"/>
</dbReference>
<dbReference type="OrthoDB" id="2960905at2"/>
<accession>A0A1E8GQI8</accession>
<dbReference type="Gene3D" id="2.170.120.40">
    <property type="entry name" value="YbbR-like domain"/>
    <property type="match status" value="2"/>
</dbReference>
<gene>
    <name evidence="1" type="ORF">BG261_01100</name>
</gene>
<dbReference type="PANTHER" id="PTHR37804">
    <property type="entry name" value="CDAA REGULATORY PROTEIN CDAR"/>
    <property type="match status" value="1"/>
</dbReference>
<dbReference type="STRING" id="1859473.BG261_01100"/>
<protein>
    <recommendedName>
        <fullName evidence="3">YbbR-like protein</fullName>
    </recommendedName>
</protein>
<evidence type="ECO:0000313" key="2">
    <source>
        <dbReference type="Proteomes" id="UP000178622"/>
    </source>
</evidence>
<evidence type="ECO:0000313" key="1">
    <source>
        <dbReference type="EMBL" id="OFI50504.1"/>
    </source>
</evidence>
<name>A0A1E8GQI8_9LACT</name>
<dbReference type="Gene3D" id="2.170.120.30">
    <property type="match status" value="1"/>
</dbReference>
<reference evidence="2" key="1">
    <citation type="submission" date="2016-09" db="EMBL/GenBank/DDBJ databases">
        <title>Draft genome sequence of a novel species of the family Streptococcaceae isolated from flowers.</title>
        <authorList>
            <person name="Chuah L.-O."/>
            <person name="Yap K.-P."/>
            <person name="Thong K.L."/>
            <person name="Liong M.T."/>
            <person name="Ahmad R."/>
            <person name="Rusul G."/>
        </authorList>
    </citation>
    <scope>NUCLEOTIDE SEQUENCE [LARGE SCALE GENOMIC DNA]</scope>
    <source>
        <strain evidence="2">DF1</strain>
    </source>
</reference>
<evidence type="ECO:0008006" key="3">
    <source>
        <dbReference type="Google" id="ProtNLM"/>
    </source>
</evidence>
<keyword evidence="2" id="KW-1185">Reference proteome</keyword>
<dbReference type="RefSeq" id="WP_070791345.1">
    <property type="nucleotide sequence ID" value="NZ_MKIR01000001.1"/>
</dbReference>
<dbReference type="Pfam" id="PF07949">
    <property type="entry name" value="YbbR"/>
    <property type="match status" value="3"/>
</dbReference>
<dbReference type="EMBL" id="MKIR01000001">
    <property type="protein sequence ID" value="OFI50504.1"/>
    <property type="molecule type" value="Genomic_DNA"/>
</dbReference>
<comment type="caution">
    <text evidence="1">The sequence shown here is derived from an EMBL/GenBank/DDBJ whole genome shotgun (WGS) entry which is preliminary data.</text>
</comment>
<sequence>MRQIKNFSYSKSFYILVSLLFALILFFNANSIQLKNSGKSTQNMQTYSVTLQDIPIQVKYDSDKYFISGFDNLATVYLSSYNQVRLDAEKSKDTRSFTLIADLSNAKEGTMDVPVRIQELASGVNGQVDPSSITITIEKKSSKTFPITTRVDEKLIPDGYKLSSVSTDKDKATIVSGADIISKIDHIQASVPSDIILDDNYKGKVTLQAVDKAGKILPAAIKPESVNIDIKIKKPEKEVPVVGKITGDIDSKFSGFNFDIETKNVTISGDPTVLNGISQISLPIDVTEVTKEKTIEVPVSADDVLIEPSVVKVKVTPIKK</sequence>